<dbReference type="EMBL" id="JADQDF010000001">
    <property type="protein sequence ID" value="MBW0131235.1"/>
    <property type="molecule type" value="Genomic_DNA"/>
</dbReference>
<gene>
    <name evidence="4" type="ORF">I4I82_26645</name>
    <name evidence="5" type="ORF">I4I82_33665</name>
</gene>
<protein>
    <submittedName>
        <fullName evidence="5">Recombinase family protein</fullName>
    </submittedName>
</protein>
<dbReference type="PANTHER" id="PTHR30461:SF23">
    <property type="entry name" value="DNA RECOMBINASE-RELATED"/>
    <property type="match status" value="1"/>
</dbReference>
<feature type="domain" description="Recombinase" evidence="3">
    <location>
        <begin position="158"/>
        <end position="261"/>
    </location>
</feature>
<evidence type="ECO:0000259" key="3">
    <source>
        <dbReference type="PROSITE" id="PS51737"/>
    </source>
</evidence>
<proteinExistence type="predicted"/>
<dbReference type="Pfam" id="PF00239">
    <property type="entry name" value="Resolvase"/>
    <property type="match status" value="1"/>
</dbReference>
<feature type="compositionally biased region" description="Basic and acidic residues" evidence="1">
    <location>
        <begin position="130"/>
        <end position="139"/>
    </location>
</feature>
<dbReference type="InterPro" id="IPR050639">
    <property type="entry name" value="SSR_resolvase"/>
</dbReference>
<dbReference type="Pfam" id="PF07508">
    <property type="entry name" value="Recombinase"/>
    <property type="match status" value="1"/>
</dbReference>
<evidence type="ECO:0000313" key="6">
    <source>
        <dbReference type="Proteomes" id="UP000694300"/>
    </source>
</evidence>
<dbReference type="PROSITE" id="PS51737">
    <property type="entry name" value="RECOMBINASE_DNA_BIND"/>
    <property type="match status" value="1"/>
</dbReference>
<dbReference type="PROSITE" id="PS51736">
    <property type="entry name" value="RECOMBINASES_3"/>
    <property type="match status" value="1"/>
</dbReference>
<evidence type="ECO:0000259" key="2">
    <source>
        <dbReference type="PROSITE" id="PS51736"/>
    </source>
</evidence>
<keyword evidence="6" id="KW-1185">Reference proteome</keyword>
<dbReference type="PANTHER" id="PTHR30461">
    <property type="entry name" value="DNA-INVERTASE FROM LAMBDOID PROPHAGE"/>
    <property type="match status" value="1"/>
</dbReference>
<evidence type="ECO:0000313" key="5">
    <source>
        <dbReference type="EMBL" id="MBW0132598.1"/>
    </source>
</evidence>
<name>A0ABS6UL20_9PSEU</name>
<evidence type="ECO:0000256" key="1">
    <source>
        <dbReference type="SAM" id="MobiDB-lite"/>
    </source>
</evidence>
<feature type="region of interest" description="Disordered" evidence="1">
    <location>
        <begin position="130"/>
        <end position="158"/>
    </location>
</feature>
<reference evidence="5 6" key="1">
    <citation type="submission" date="2020-11" db="EMBL/GenBank/DDBJ databases">
        <title>Pseudonocardia abyssalis sp. nov. and Pseudonocardia oceani sp. nov., description and phylogenomic analysis of two novel actinomycetes isolated from the deep Southern Ocean.</title>
        <authorList>
            <person name="Parra J."/>
        </authorList>
    </citation>
    <scope>NUCLEOTIDE SEQUENCE [LARGE SCALE GENOMIC DNA]</scope>
    <source>
        <strain evidence="5">KRD-185</strain>
        <strain evidence="6">KRD185</strain>
    </source>
</reference>
<dbReference type="InterPro" id="IPR006119">
    <property type="entry name" value="Resolv_N"/>
</dbReference>
<dbReference type="CDD" id="cd00338">
    <property type="entry name" value="Ser_Recombinase"/>
    <property type="match status" value="1"/>
</dbReference>
<dbReference type="SMART" id="SM00857">
    <property type="entry name" value="Resolvase"/>
    <property type="match status" value="1"/>
</dbReference>
<comment type="caution">
    <text evidence="5">The sequence shown here is derived from an EMBL/GenBank/DDBJ whole genome shotgun (WGS) entry which is preliminary data.</text>
</comment>
<dbReference type="RefSeq" id="WP_218596195.1">
    <property type="nucleotide sequence ID" value="NZ_JADQDE010000107.1"/>
</dbReference>
<dbReference type="EMBL" id="JADQDF010000003">
    <property type="protein sequence ID" value="MBW0132598.1"/>
    <property type="molecule type" value="Genomic_DNA"/>
</dbReference>
<accession>A0ABS6UL20</accession>
<dbReference type="Proteomes" id="UP000694300">
    <property type="component" value="Unassembled WGS sequence"/>
</dbReference>
<dbReference type="InterPro" id="IPR011109">
    <property type="entry name" value="DNA_bind_recombinase_dom"/>
</dbReference>
<evidence type="ECO:0000313" key="4">
    <source>
        <dbReference type="EMBL" id="MBW0131235.1"/>
    </source>
</evidence>
<feature type="domain" description="Resolvase/invertase-type recombinase catalytic" evidence="2">
    <location>
        <begin position="4"/>
        <end position="150"/>
    </location>
</feature>
<organism evidence="5 6">
    <name type="scientific">Pseudonocardia oceani</name>
    <dbReference type="NCBI Taxonomy" id="2792013"/>
    <lineage>
        <taxon>Bacteria</taxon>
        <taxon>Bacillati</taxon>
        <taxon>Actinomycetota</taxon>
        <taxon>Actinomycetes</taxon>
        <taxon>Pseudonocardiales</taxon>
        <taxon>Pseudonocardiaceae</taxon>
        <taxon>Pseudonocardia</taxon>
    </lineage>
</organism>
<sequence length="458" mass="50388">MTRRAAVYCRISQDRIGAGLGVDRQEQDCRALVASRGWSVAEVYVDNDASAYSRRARPGYERMLADIDAGRIDAVVAWHADRLHRSPIELERYIDLTQHAPTHTVRAGELDLSTASGRMTARIVGAVARHESEQKGERLRRQRQQAQADGRWHGGRRPFGFEPDGLALLPGEAAEIEAATRDILAGHSVRSIVRRWNDAGLTTSTGARWDGSNLRHVLLRPRNAGLVGNRGRIVGPARWPAIVERDTWEALVALLSDRTRLTHRGTSLKLVGSFLYRCECGELVRSGGQRADGQPRYACAANHMSRVAKPVDELVLDVVGRRLARNAVNLLTPSVDVRPLRIRLANLRAHADKIAAEFGDPDSGMTASQFRLSNGPVQSEIAALEAQLARHWTGSPLAGIADAADPRRTFLAAGIDQQRRVIDNLVEVTLLRQRPGRGAGGVYFDPASVRVEDRRGDI</sequence>